<dbReference type="CDD" id="cd07134">
    <property type="entry name" value="ALDH_AlkH-like"/>
    <property type="match status" value="1"/>
</dbReference>
<evidence type="ECO:0000256" key="1">
    <source>
        <dbReference type="ARBA" id="ARBA00009986"/>
    </source>
</evidence>
<dbReference type="FunFam" id="3.40.309.10:FF:000003">
    <property type="entry name" value="Aldehyde dehydrogenase"/>
    <property type="match status" value="1"/>
</dbReference>
<dbReference type="PANTHER" id="PTHR43570">
    <property type="entry name" value="ALDEHYDE DEHYDROGENASE"/>
    <property type="match status" value="1"/>
</dbReference>
<evidence type="ECO:0000256" key="4">
    <source>
        <dbReference type="PIRNR" id="PIRNR036492"/>
    </source>
</evidence>
<gene>
    <name evidence="9" type="ORF">DQQ10_03835</name>
</gene>
<dbReference type="InterPro" id="IPR012394">
    <property type="entry name" value="Aldehyde_DH_NAD(P)"/>
</dbReference>
<keyword evidence="3" id="KW-0520">NAD</keyword>
<evidence type="ECO:0000256" key="6">
    <source>
        <dbReference type="PROSITE-ProRule" id="PRU10007"/>
    </source>
</evidence>
<dbReference type="AlphaFoldDB" id="A0A364Y7Y9"/>
<dbReference type="RefSeq" id="WP_112745441.1">
    <property type="nucleotide sequence ID" value="NZ_QMFY01000001.1"/>
</dbReference>
<comment type="similarity">
    <text evidence="1 4 7">Belongs to the aldehyde dehydrogenase family.</text>
</comment>
<dbReference type="InterPro" id="IPR015590">
    <property type="entry name" value="Aldehyde_DH_dom"/>
</dbReference>
<dbReference type="InterPro" id="IPR016161">
    <property type="entry name" value="Ald_DH/histidinol_DH"/>
</dbReference>
<reference evidence="9 10" key="1">
    <citation type="submission" date="2018-06" db="EMBL/GenBank/DDBJ databases">
        <title>Chryseolinea flavus sp. nov., a member of the phylum Bacteroidetes isolated from soil.</title>
        <authorList>
            <person name="Li Y."/>
            <person name="Wang J."/>
        </authorList>
    </citation>
    <scope>NUCLEOTIDE SEQUENCE [LARGE SCALE GENOMIC DNA]</scope>
    <source>
        <strain evidence="9 10">SDU1-6</strain>
    </source>
</reference>
<name>A0A364Y7Y9_9BACT</name>
<evidence type="ECO:0000259" key="8">
    <source>
        <dbReference type="Pfam" id="PF00171"/>
    </source>
</evidence>
<keyword evidence="2 4" id="KW-0560">Oxidoreductase</keyword>
<evidence type="ECO:0000256" key="7">
    <source>
        <dbReference type="RuleBase" id="RU003345"/>
    </source>
</evidence>
<dbReference type="InterPro" id="IPR016160">
    <property type="entry name" value="Ald_DH_CS_CYS"/>
</dbReference>
<dbReference type="InterPro" id="IPR016162">
    <property type="entry name" value="Ald_DH_N"/>
</dbReference>
<evidence type="ECO:0000313" key="9">
    <source>
        <dbReference type="EMBL" id="RAW03226.1"/>
    </source>
</evidence>
<dbReference type="Pfam" id="PF00171">
    <property type="entry name" value="Aldedh"/>
    <property type="match status" value="1"/>
</dbReference>
<dbReference type="Gene3D" id="3.40.309.10">
    <property type="entry name" value="Aldehyde Dehydrogenase, Chain A, domain 2"/>
    <property type="match status" value="1"/>
</dbReference>
<feature type="domain" description="Aldehyde dehydrogenase" evidence="8">
    <location>
        <begin position="17"/>
        <end position="443"/>
    </location>
</feature>
<feature type="active site" evidence="5 6">
    <location>
        <position position="219"/>
    </location>
</feature>
<dbReference type="PANTHER" id="PTHR43570:SF20">
    <property type="entry name" value="ALDEHYDE DEHYDROGENASE ALDX-RELATED"/>
    <property type="match status" value="1"/>
</dbReference>
<comment type="caution">
    <text evidence="9">The sequence shown here is derived from an EMBL/GenBank/DDBJ whole genome shotgun (WGS) entry which is preliminary data.</text>
</comment>
<proteinExistence type="inferred from homology"/>
<dbReference type="PROSITE" id="PS00070">
    <property type="entry name" value="ALDEHYDE_DEHYDR_CYS"/>
    <property type="match status" value="1"/>
</dbReference>
<accession>A0A364Y7Y9</accession>
<dbReference type="PIRSF" id="PIRSF036492">
    <property type="entry name" value="ALDH"/>
    <property type="match status" value="1"/>
</dbReference>
<dbReference type="EMBL" id="QMFY01000001">
    <property type="protein sequence ID" value="RAW03226.1"/>
    <property type="molecule type" value="Genomic_DNA"/>
</dbReference>
<dbReference type="Gene3D" id="3.40.605.10">
    <property type="entry name" value="Aldehyde Dehydrogenase, Chain A, domain 1"/>
    <property type="match status" value="1"/>
</dbReference>
<dbReference type="InterPro" id="IPR029510">
    <property type="entry name" value="Ald_DH_CS_GLU"/>
</dbReference>
<dbReference type="GO" id="GO:0005737">
    <property type="term" value="C:cytoplasm"/>
    <property type="evidence" value="ECO:0007669"/>
    <property type="project" value="TreeGrafter"/>
</dbReference>
<evidence type="ECO:0000256" key="5">
    <source>
        <dbReference type="PIRSR" id="PIRSR036492-1"/>
    </source>
</evidence>
<keyword evidence="10" id="KW-1185">Reference proteome</keyword>
<dbReference type="Proteomes" id="UP000251889">
    <property type="component" value="Unassembled WGS sequence"/>
</dbReference>
<sequence length="477" mass="53021">MAVIQEETTIHKAQEIFRDQKQHVLTLRKEYIKFRKERLQKLRTWVLNNRADIQTAAYDDFRKNAAEVDGVEIFHVIQEINHAIANLDDWTRPRKIDAPMTMLGSRATLHVEPRGVCLIIAPWNYPFSLAIGPLVSALAAGNAVIIKPSELTPNVSALIAKMITELFPSAVAAVCEGGPEVSKFLLSLPFDHIFFTGSPSIGKVVMRAAAENLTSVTLELGGKSPAFVTEKAVIEEAAKRIAVAKFINNGQTCIAPDYVLVHERIFEKFLDALIKQTKKLFLSANETFDTTSNYCRIVNEKHFLRLNALLQDALTKGAKLEFGGQVDQSTRFMHPIVISQIPMDAKLMEEEIFGPILPIVAYKNLDDAISIVNSKPKPLALYIFSKNSEEQQKVLTETSAGGTCVNDCAIHFLHQGLPFGGVNNSGIGKSHGYHGFLAFSNEKPVLKQRHGVTSISPFYPPYTSLTKKLMSFVLKWM</sequence>
<dbReference type="FunFam" id="3.40.605.10:FF:000004">
    <property type="entry name" value="Aldehyde dehydrogenase"/>
    <property type="match status" value="1"/>
</dbReference>
<dbReference type="GO" id="GO:0006081">
    <property type="term" value="P:aldehyde metabolic process"/>
    <property type="evidence" value="ECO:0007669"/>
    <property type="project" value="InterPro"/>
</dbReference>
<dbReference type="GO" id="GO:0004029">
    <property type="term" value="F:aldehyde dehydrogenase (NAD+) activity"/>
    <property type="evidence" value="ECO:0007669"/>
    <property type="project" value="TreeGrafter"/>
</dbReference>
<dbReference type="OrthoDB" id="9762913at2"/>
<evidence type="ECO:0000256" key="2">
    <source>
        <dbReference type="ARBA" id="ARBA00023002"/>
    </source>
</evidence>
<protein>
    <recommendedName>
        <fullName evidence="4">Aldehyde dehydrogenase</fullName>
    </recommendedName>
</protein>
<evidence type="ECO:0000256" key="3">
    <source>
        <dbReference type="ARBA" id="ARBA00023027"/>
    </source>
</evidence>
<dbReference type="SUPFAM" id="SSF53720">
    <property type="entry name" value="ALDH-like"/>
    <property type="match status" value="1"/>
</dbReference>
<evidence type="ECO:0000313" key="10">
    <source>
        <dbReference type="Proteomes" id="UP000251889"/>
    </source>
</evidence>
<organism evidence="9 10">
    <name type="scientific">Pseudochryseolinea flava</name>
    <dbReference type="NCBI Taxonomy" id="2059302"/>
    <lineage>
        <taxon>Bacteria</taxon>
        <taxon>Pseudomonadati</taxon>
        <taxon>Bacteroidota</taxon>
        <taxon>Cytophagia</taxon>
        <taxon>Cytophagales</taxon>
        <taxon>Fulvivirgaceae</taxon>
        <taxon>Pseudochryseolinea</taxon>
    </lineage>
</organism>
<feature type="active site" evidence="5">
    <location>
        <position position="253"/>
    </location>
</feature>
<dbReference type="PROSITE" id="PS00687">
    <property type="entry name" value="ALDEHYDE_DEHYDR_GLU"/>
    <property type="match status" value="1"/>
</dbReference>
<dbReference type="InterPro" id="IPR016163">
    <property type="entry name" value="Ald_DH_C"/>
</dbReference>